<proteinExistence type="inferred from homology"/>
<evidence type="ECO:0000256" key="4">
    <source>
        <dbReference type="ARBA" id="ARBA00022679"/>
    </source>
</evidence>
<reference evidence="10" key="1">
    <citation type="journal article" date="2014" name="Int. J. Syst. Evol. Microbiol.">
        <title>Complete genome sequence of Corynebacterium casei LMG S-19264T (=DSM 44701T), isolated from a smear-ripened cheese.</title>
        <authorList>
            <consortium name="US DOE Joint Genome Institute (JGI-PGF)"/>
            <person name="Walter F."/>
            <person name="Albersmeier A."/>
            <person name="Kalinowski J."/>
            <person name="Ruckert C."/>
        </authorList>
    </citation>
    <scope>NUCLEOTIDE SEQUENCE</scope>
    <source>
        <strain evidence="10">VKM Ac-1069</strain>
    </source>
</reference>
<dbReference type="RefSeq" id="WP_037038745.1">
    <property type="nucleotide sequence ID" value="NZ_BAAAUZ010000010.1"/>
</dbReference>
<reference evidence="10" key="2">
    <citation type="submission" date="2023-01" db="EMBL/GenBank/DDBJ databases">
        <authorList>
            <person name="Sun Q."/>
            <person name="Evtushenko L."/>
        </authorList>
    </citation>
    <scope>NUCLEOTIDE SEQUENCE</scope>
    <source>
        <strain evidence="10">VKM Ac-1069</strain>
    </source>
</reference>
<keyword evidence="4 8" id="KW-0808">Transferase</keyword>
<dbReference type="EC" id="2.8.1.7" evidence="3 8"/>
<comment type="cofactor">
    <cofactor evidence="1 7">
        <name>pyridoxal 5'-phosphate</name>
        <dbReference type="ChEBI" id="CHEBI:597326"/>
    </cofactor>
</comment>
<comment type="similarity">
    <text evidence="2 8">Belongs to the class-V pyridoxal-phosphate-dependent aminotransferase family. Csd subfamily.</text>
</comment>
<evidence type="ECO:0000256" key="2">
    <source>
        <dbReference type="ARBA" id="ARBA00010447"/>
    </source>
</evidence>
<feature type="domain" description="Aminotransferase class V" evidence="9">
    <location>
        <begin position="34"/>
        <end position="415"/>
    </location>
</feature>
<evidence type="ECO:0000256" key="1">
    <source>
        <dbReference type="ARBA" id="ARBA00001933"/>
    </source>
</evidence>
<evidence type="ECO:0000256" key="5">
    <source>
        <dbReference type="ARBA" id="ARBA00022898"/>
    </source>
</evidence>
<accession>A0A9W6L617</accession>
<dbReference type="InterPro" id="IPR015422">
    <property type="entry name" value="PyrdxlP-dep_Trfase_small"/>
</dbReference>
<dbReference type="Gene3D" id="3.90.1150.10">
    <property type="entry name" value="Aspartate Aminotransferase, domain 1"/>
    <property type="match status" value="1"/>
</dbReference>
<dbReference type="InterPro" id="IPR015421">
    <property type="entry name" value="PyrdxlP-dep_Trfase_major"/>
</dbReference>
<dbReference type="GO" id="GO:0030170">
    <property type="term" value="F:pyridoxal phosphate binding"/>
    <property type="evidence" value="ECO:0007669"/>
    <property type="project" value="UniProtKB-UniRule"/>
</dbReference>
<dbReference type="Gene3D" id="3.40.640.10">
    <property type="entry name" value="Type I PLP-dependent aspartate aminotransferase-like (Major domain)"/>
    <property type="match status" value="1"/>
</dbReference>
<dbReference type="GO" id="GO:0031071">
    <property type="term" value="F:cysteine desulfurase activity"/>
    <property type="evidence" value="ECO:0007669"/>
    <property type="project" value="UniProtKB-UniRule"/>
</dbReference>
<dbReference type="SUPFAM" id="SSF53383">
    <property type="entry name" value="PLP-dependent transferases"/>
    <property type="match status" value="1"/>
</dbReference>
<organism evidence="10 11">
    <name type="scientific">Pseudonocardia halophobica</name>
    <dbReference type="NCBI Taxonomy" id="29401"/>
    <lineage>
        <taxon>Bacteria</taxon>
        <taxon>Bacillati</taxon>
        <taxon>Actinomycetota</taxon>
        <taxon>Actinomycetes</taxon>
        <taxon>Pseudonocardiales</taxon>
        <taxon>Pseudonocardiaceae</taxon>
        <taxon>Pseudonocardia</taxon>
    </lineage>
</organism>
<dbReference type="AlphaFoldDB" id="A0A9W6L617"/>
<name>A0A9W6L617_9PSEU</name>
<evidence type="ECO:0000259" key="9">
    <source>
        <dbReference type="Pfam" id="PF00266"/>
    </source>
</evidence>
<dbReference type="PANTHER" id="PTHR43586:SF8">
    <property type="entry name" value="CYSTEINE DESULFURASE 1, CHLOROPLASTIC"/>
    <property type="match status" value="1"/>
</dbReference>
<dbReference type="InterPro" id="IPR015424">
    <property type="entry name" value="PyrdxlP-dep_Trfase"/>
</dbReference>
<evidence type="ECO:0000313" key="10">
    <source>
        <dbReference type="EMBL" id="GLL11724.1"/>
    </source>
</evidence>
<comment type="function">
    <text evidence="8">Catalyzes the removal of elemental sulfur and selenium atoms from L-cysteine, L-cystine, L-selenocysteine, and L-selenocystine to produce L-alanine.</text>
</comment>
<keyword evidence="11" id="KW-1185">Reference proteome</keyword>
<sequence>MTTLQTPTAGLDVATIRDDFPILSRTVREGRPLVYLDSGATSQRPRQVLDAERLFLETHNAAVHRGAHQLAEEATDDYEAARSKIAVFTGAEPEELVFTKNATEAINLVAYAMSNSSIRTGLGAESERFAVGPGDEIVVTELEHHANLVPWQELCRRTGATLRWYSVTEDGRIDLDSLELSERTKVVAFAHQSNVLGSLAPVEELVRRAQAVGALTVLDACQSVPHMPVNLTELGVDFAAFSGHKMLGPSGVGVLYGRTELLDAMPPFITGGSMIEMVRMEGSTYAPPPQRFEAGVPMTSQAVGLGAAVDYLSAIGMDAVFAHERELTRVALDTLREVEGVRIIGPDSLEQRGGAVSFVVDGVHAHDVGQVLDDRGIAVRVGHHCAWPLHRRFGIAATVRASFHVYTTVEEVAQLADGVRAAREFFGVA</sequence>
<dbReference type="Proteomes" id="UP001143463">
    <property type="component" value="Unassembled WGS sequence"/>
</dbReference>
<dbReference type="CDD" id="cd06453">
    <property type="entry name" value="SufS_like"/>
    <property type="match status" value="1"/>
</dbReference>
<dbReference type="InterPro" id="IPR000192">
    <property type="entry name" value="Aminotrans_V_dom"/>
</dbReference>
<evidence type="ECO:0000256" key="6">
    <source>
        <dbReference type="ARBA" id="ARBA00050776"/>
    </source>
</evidence>
<evidence type="ECO:0000256" key="8">
    <source>
        <dbReference type="RuleBase" id="RU004506"/>
    </source>
</evidence>
<dbReference type="InterPro" id="IPR010970">
    <property type="entry name" value="Cys_dSase_SufS"/>
</dbReference>
<keyword evidence="5 8" id="KW-0663">Pyridoxal phosphate</keyword>
<dbReference type="PANTHER" id="PTHR43586">
    <property type="entry name" value="CYSTEINE DESULFURASE"/>
    <property type="match status" value="1"/>
</dbReference>
<evidence type="ECO:0000256" key="3">
    <source>
        <dbReference type="ARBA" id="ARBA00012239"/>
    </source>
</evidence>
<evidence type="ECO:0000256" key="7">
    <source>
        <dbReference type="RuleBase" id="RU004504"/>
    </source>
</evidence>
<dbReference type="InterPro" id="IPR020578">
    <property type="entry name" value="Aminotrans_V_PyrdxlP_BS"/>
</dbReference>
<protein>
    <recommendedName>
        <fullName evidence="3 8">Cysteine desulfurase</fullName>
        <ecNumber evidence="3 8">2.8.1.7</ecNumber>
    </recommendedName>
</protein>
<dbReference type="PROSITE" id="PS00595">
    <property type="entry name" value="AA_TRANSFER_CLASS_5"/>
    <property type="match status" value="1"/>
</dbReference>
<dbReference type="NCBIfam" id="TIGR01979">
    <property type="entry name" value="sufS"/>
    <property type="match status" value="1"/>
</dbReference>
<evidence type="ECO:0000313" key="11">
    <source>
        <dbReference type="Proteomes" id="UP001143463"/>
    </source>
</evidence>
<comment type="caution">
    <text evidence="10">The sequence shown here is derived from an EMBL/GenBank/DDBJ whole genome shotgun (WGS) entry which is preliminary data.</text>
</comment>
<gene>
    <name evidence="10" type="ORF">GCM10017577_28650</name>
</gene>
<dbReference type="EMBL" id="BSFQ01000010">
    <property type="protein sequence ID" value="GLL11724.1"/>
    <property type="molecule type" value="Genomic_DNA"/>
</dbReference>
<comment type="catalytic activity">
    <reaction evidence="6 8">
        <text>(sulfur carrier)-H + L-cysteine = (sulfur carrier)-SH + L-alanine</text>
        <dbReference type="Rhea" id="RHEA:43892"/>
        <dbReference type="Rhea" id="RHEA-COMP:14737"/>
        <dbReference type="Rhea" id="RHEA-COMP:14739"/>
        <dbReference type="ChEBI" id="CHEBI:29917"/>
        <dbReference type="ChEBI" id="CHEBI:35235"/>
        <dbReference type="ChEBI" id="CHEBI:57972"/>
        <dbReference type="ChEBI" id="CHEBI:64428"/>
        <dbReference type="EC" id="2.8.1.7"/>
    </reaction>
</comment>
<dbReference type="GO" id="GO:0006534">
    <property type="term" value="P:cysteine metabolic process"/>
    <property type="evidence" value="ECO:0007669"/>
    <property type="project" value="UniProtKB-UniRule"/>
</dbReference>
<dbReference type="Pfam" id="PF00266">
    <property type="entry name" value="Aminotran_5"/>
    <property type="match status" value="1"/>
</dbReference>